<evidence type="ECO:0000313" key="5">
    <source>
        <dbReference type="Proteomes" id="UP000030765"/>
    </source>
</evidence>
<name>A0A084W2Y1_ANOSI</name>
<keyword evidence="5" id="KW-1185">Reference proteome</keyword>
<dbReference type="VEuPathDB" id="VectorBase:ASIC012457"/>
<comment type="subcellular location">
    <subcellularLocation>
        <location evidence="1">Secreted</location>
    </subcellularLocation>
</comment>
<dbReference type="AlphaFoldDB" id="A0A084W2Y1"/>
<dbReference type="STRING" id="74873.A0A084W2Y1"/>
<dbReference type="EMBL" id="KE525278">
    <property type="protein sequence ID" value="KFB44575.1"/>
    <property type="molecule type" value="Genomic_DNA"/>
</dbReference>
<accession>A0A084W2Y1</accession>
<protein>
    <submittedName>
        <fullName evidence="3 4">Uncharacterized protein</fullName>
    </submittedName>
</protein>
<dbReference type="InterPro" id="IPR035940">
    <property type="entry name" value="CAP_sf"/>
</dbReference>
<sequence length="52" mass="5748">MQHWNQGVEKKVYLVCNYSYTNIIGHPVYTVGPAGSKCQAGMNPNYPGLCNT</sequence>
<reference evidence="3 5" key="1">
    <citation type="journal article" date="2014" name="BMC Genomics">
        <title>Genome sequence of Anopheles sinensis provides insight into genetics basis of mosquito competence for malaria parasites.</title>
        <authorList>
            <person name="Zhou D."/>
            <person name="Zhang D."/>
            <person name="Ding G."/>
            <person name="Shi L."/>
            <person name="Hou Q."/>
            <person name="Ye Y."/>
            <person name="Xu Y."/>
            <person name="Zhou H."/>
            <person name="Xiong C."/>
            <person name="Li S."/>
            <person name="Yu J."/>
            <person name="Hong S."/>
            <person name="Yu X."/>
            <person name="Zou P."/>
            <person name="Chen C."/>
            <person name="Chang X."/>
            <person name="Wang W."/>
            <person name="Lv Y."/>
            <person name="Sun Y."/>
            <person name="Ma L."/>
            <person name="Shen B."/>
            <person name="Zhu C."/>
        </authorList>
    </citation>
    <scope>NUCLEOTIDE SEQUENCE [LARGE SCALE GENOMIC DNA]</scope>
</reference>
<keyword evidence="2" id="KW-0964">Secreted</keyword>
<evidence type="ECO:0000256" key="2">
    <source>
        <dbReference type="ARBA" id="ARBA00022525"/>
    </source>
</evidence>
<dbReference type="OrthoDB" id="414826at2759"/>
<evidence type="ECO:0000313" key="4">
    <source>
        <dbReference type="EnsemblMetazoa" id="ASIC012457-PA"/>
    </source>
</evidence>
<dbReference type="EMBL" id="ATLV01019723">
    <property type="status" value="NOT_ANNOTATED_CDS"/>
    <property type="molecule type" value="Genomic_DNA"/>
</dbReference>
<dbReference type="Gene3D" id="3.40.33.10">
    <property type="entry name" value="CAP"/>
    <property type="match status" value="1"/>
</dbReference>
<dbReference type="Proteomes" id="UP000030765">
    <property type="component" value="Unassembled WGS sequence"/>
</dbReference>
<evidence type="ECO:0000256" key="1">
    <source>
        <dbReference type="ARBA" id="ARBA00004613"/>
    </source>
</evidence>
<dbReference type="VEuPathDB" id="VectorBase:ASIS010960"/>
<evidence type="ECO:0000313" key="3">
    <source>
        <dbReference type="EMBL" id="KFB44575.1"/>
    </source>
</evidence>
<gene>
    <name evidence="3" type="ORF">ZHAS_00012457</name>
</gene>
<dbReference type="EnsemblMetazoa" id="ASIC012457-RA">
    <property type="protein sequence ID" value="ASIC012457-PA"/>
    <property type="gene ID" value="ASIC012457"/>
</dbReference>
<reference evidence="4" key="2">
    <citation type="submission" date="2020-05" db="UniProtKB">
        <authorList>
            <consortium name="EnsemblMetazoa"/>
        </authorList>
    </citation>
    <scope>IDENTIFICATION</scope>
</reference>
<organism evidence="3">
    <name type="scientific">Anopheles sinensis</name>
    <name type="common">Mosquito</name>
    <dbReference type="NCBI Taxonomy" id="74873"/>
    <lineage>
        <taxon>Eukaryota</taxon>
        <taxon>Metazoa</taxon>
        <taxon>Ecdysozoa</taxon>
        <taxon>Arthropoda</taxon>
        <taxon>Hexapoda</taxon>
        <taxon>Insecta</taxon>
        <taxon>Pterygota</taxon>
        <taxon>Neoptera</taxon>
        <taxon>Endopterygota</taxon>
        <taxon>Diptera</taxon>
        <taxon>Nematocera</taxon>
        <taxon>Culicoidea</taxon>
        <taxon>Culicidae</taxon>
        <taxon>Anophelinae</taxon>
        <taxon>Anopheles</taxon>
    </lineage>
</organism>
<dbReference type="SUPFAM" id="SSF55797">
    <property type="entry name" value="PR-1-like"/>
    <property type="match status" value="1"/>
</dbReference>
<proteinExistence type="predicted"/>